<organism evidence="10 11">
    <name type="scientific">Brevibacterium samyangense</name>
    <dbReference type="NCBI Taxonomy" id="366888"/>
    <lineage>
        <taxon>Bacteria</taxon>
        <taxon>Bacillati</taxon>
        <taxon>Actinomycetota</taxon>
        <taxon>Actinomycetes</taxon>
        <taxon>Micrococcales</taxon>
        <taxon>Brevibacteriaceae</taxon>
        <taxon>Brevibacterium</taxon>
    </lineage>
</organism>
<dbReference type="Gene3D" id="1.10.3720.10">
    <property type="entry name" value="MetI-like"/>
    <property type="match status" value="1"/>
</dbReference>
<dbReference type="InterPro" id="IPR000515">
    <property type="entry name" value="MetI-like"/>
</dbReference>
<keyword evidence="11" id="KW-1185">Reference proteome</keyword>
<evidence type="ECO:0000313" key="10">
    <source>
        <dbReference type="EMBL" id="GAA1997522.1"/>
    </source>
</evidence>
<keyword evidence="5 7" id="KW-1133">Transmembrane helix</keyword>
<feature type="transmembrane region" description="Helical" evidence="7">
    <location>
        <begin position="298"/>
        <end position="319"/>
    </location>
</feature>
<feature type="transmembrane region" description="Helical" evidence="7">
    <location>
        <begin position="134"/>
        <end position="156"/>
    </location>
</feature>
<protein>
    <submittedName>
        <fullName evidence="10">ABC transporter permease</fullName>
    </submittedName>
</protein>
<evidence type="ECO:0000256" key="5">
    <source>
        <dbReference type="ARBA" id="ARBA00022989"/>
    </source>
</evidence>
<dbReference type="InterPro" id="IPR035906">
    <property type="entry name" value="MetI-like_sf"/>
</dbReference>
<dbReference type="PROSITE" id="PS50928">
    <property type="entry name" value="ABC_TM1"/>
    <property type="match status" value="1"/>
</dbReference>
<comment type="caution">
    <text evidence="10">The sequence shown here is derived from an EMBL/GenBank/DDBJ whole genome shotgun (WGS) entry which is preliminary data.</text>
</comment>
<evidence type="ECO:0000256" key="6">
    <source>
        <dbReference type="ARBA" id="ARBA00023136"/>
    </source>
</evidence>
<dbReference type="EMBL" id="BAAANO010000002">
    <property type="protein sequence ID" value="GAA1997522.1"/>
    <property type="molecule type" value="Genomic_DNA"/>
</dbReference>
<evidence type="ECO:0000256" key="4">
    <source>
        <dbReference type="ARBA" id="ARBA00022692"/>
    </source>
</evidence>
<keyword evidence="6 7" id="KW-0472">Membrane</keyword>
<evidence type="ECO:0000256" key="1">
    <source>
        <dbReference type="ARBA" id="ARBA00004651"/>
    </source>
</evidence>
<keyword evidence="2 7" id="KW-0813">Transport</keyword>
<proteinExistence type="inferred from homology"/>
<dbReference type="SUPFAM" id="SSF161098">
    <property type="entry name" value="MetI-like"/>
    <property type="match status" value="1"/>
</dbReference>
<comment type="subcellular location">
    <subcellularLocation>
        <location evidence="1 7">Cell membrane</location>
        <topology evidence="1 7">Multi-pass membrane protein</topology>
    </subcellularLocation>
</comment>
<dbReference type="PANTHER" id="PTHR43386:SF25">
    <property type="entry name" value="PEPTIDE ABC TRANSPORTER PERMEASE PROTEIN"/>
    <property type="match status" value="1"/>
</dbReference>
<feature type="transmembrane region" description="Helical" evidence="7">
    <location>
        <begin position="193"/>
        <end position="210"/>
    </location>
</feature>
<gene>
    <name evidence="10" type="ORF">GCM10009755_00740</name>
</gene>
<dbReference type="Pfam" id="PF00528">
    <property type="entry name" value="BPD_transp_1"/>
    <property type="match status" value="1"/>
</dbReference>
<dbReference type="RefSeq" id="WP_344305913.1">
    <property type="nucleotide sequence ID" value="NZ_BAAANO010000002.1"/>
</dbReference>
<keyword evidence="4 7" id="KW-0812">Transmembrane</keyword>
<feature type="transmembrane region" description="Helical" evidence="7">
    <location>
        <begin position="68"/>
        <end position="88"/>
    </location>
</feature>
<feature type="transmembrane region" description="Helical" evidence="7">
    <location>
        <begin position="231"/>
        <end position="256"/>
    </location>
</feature>
<dbReference type="PANTHER" id="PTHR43386">
    <property type="entry name" value="OLIGOPEPTIDE TRANSPORT SYSTEM PERMEASE PROTEIN APPC"/>
    <property type="match status" value="1"/>
</dbReference>
<dbReference type="Pfam" id="PF12911">
    <property type="entry name" value="OppC_N"/>
    <property type="match status" value="1"/>
</dbReference>
<dbReference type="Proteomes" id="UP001500755">
    <property type="component" value="Unassembled WGS sequence"/>
</dbReference>
<keyword evidence="3" id="KW-1003">Cell membrane</keyword>
<dbReference type="InterPro" id="IPR025966">
    <property type="entry name" value="OppC_N"/>
</dbReference>
<dbReference type="InterPro" id="IPR050366">
    <property type="entry name" value="BP-dependent_transpt_permease"/>
</dbReference>
<feature type="region of interest" description="Disordered" evidence="8">
    <location>
        <begin position="1"/>
        <end position="37"/>
    </location>
</feature>
<evidence type="ECO:0000256" key="8">
    <source>
        <dbReference type="SAM" id="MobiDB-lite"/>
    </source>
</evidence>
<evidence type="ECO:0000256" key="3">
    <source>
        <dbReference type="ARBA" id="ARBA00022475"/>
    </source>
</evidence>
<evidence type="ECO:0000313" key="11">
    <source>
        <dbReference type="Proteomes" id="UP001500755"/>
    </source>
</evidence>
<reference evidence="10 11" key="1">
    <citation type="journal article" date="2019" name="Int. J. Syst. Evol. Microbiol.">
        <title>The Global Catalogue of Microorganisms (GCM) 10K type strain sequencing project: providing services to taxonomists for standard genome sequencing and annotation.</title>
        <authorList>
            <consortium name="The Broad Institute Genomics Platform"/>
            <consortium name="The Broad Institute Genome Sequencing Center for Infectious Disease"/>
            <person name="Wu L."/>
            <person name="Ma J."/>
        </authorList>
    </citation>
    <scope>NUCLEOTIDE SEQUENCE [LARGE SCALE GENOMIC DNA]</scope>
    <source>
        <strain evidence="10 11">JCM 14546</strain>
    </source>
</reference>
<evidence type="ECO:0000256" key="2">
    <source>
        <dbReference type="ARBA" id="ARBA00022448"/>
    </source>
</evidence>
<dbReference type="CDD" id="cd06261">
    <property type="entry name" value="TM_PBP2"/>
    <property type="match status" value="1"/>
</dbReference>
<sequence>MSAPETTTGTTTSTSGSAELGTAPGTAPTTAEASSTSAARPGLLAGLLAGPGRVRAFLRSLLGSPSGAIGTVLVLLVVLVAVLAPVIAPHPYAQVNFRLPFQVPFTEGFLLGTDDLGRDVFSRLVFGVRASLQVGLLAVLLAVVVGVPLGLLAGYWRPADAVISRLNDVALAFPFLVLAVGFTAINGASLQNAAIALGIAAVPTMIRVVRGETLRIKELDFVMAAKATDAPLWRILLLHIMPNAASAIIVQATVILPGAVLGEATLSFLGLGIQPPNPSLGIMLSDTQGYIYRAPEGAVWPGLAILVICLAFNMFGDALRDALDPSTRKG</sequence>
<name>A0ABN2T2T9_9MICO</name>
<evidence type="ECO:0000259" key="9">
    <source>
        <dbReference type="PROSITE" id="PS50928"/>
    </source>
</evidence>
<feature type="transmembrane region" description="Helical" evidence="7">
    <location>
        <begin position="168"/>
        <end position="187"/>
    </location>
</feature>
<comment type="similarity">
    <text evidence="7">Belongs to the binding-protein-dependent transport system permease family.</text>
</comment>
<accession>A0ABN2T2T9</accession>
<feature type="domain" description="ABC transmembrane type-1" evidence="9">
    <location>
        <begin position="128"/>
        <end position="316"/>
    </location>
</feature>
<evidence type="ECO:0000256" key="7">
    <source>
        <dbReference type="RuleBase" id="RU363032"/>
    </source>
</evidence>